<feature type="region of interest" description="Disordered" evidence="1">
    <location>
        <begin position="651"/>
        <end position="676"/>
    </location>
</feature>
<dbReference type="EMBL" id="BSYO01000006">
    <property type="protein sequence ID" value="GMH05636.1"/>
    <property type="molecule type" value="Genomic_DNA"/>
</dbReference>
<reference evidence="3" key="1">
    <citation type="submission" date="2023-05" db="EMBL/GenBank/DDBJ databases">
        <title>Nepenthes gracilis genome sequencing.</title>
        <authorList>
            <person name="Fukushima K."/>
        </authorList>
    </citation>
    <scope>NUCLEOTIDE SEQUENCE</scope>
    <source>
        <strain evidence="3">SING2019-196</strain>
    </source>
</reference>
<dbReference type="PRINTS" id="PR00195">
    <property type="entry name" value="DYNAMIN"/>
</dbReference>
<feature type="domain" description="Dynamin-type G" evidence="2">
    <location>
        <begin position="76"/>
        <end position="363"/>
    </location>
</feature>
<evidence type="ECO:0000313" key="3">
    <source>
        <dbReference type="EMBL" id="GMH05636.1"/>
    </source>
</evidence>
<dbReference type="AlphaFoldDB" id="A0AAD3S7A4"/>
<gene>
    <name evidence="3" type="ORF">Nepgr_007476</name>
</gene>
<dbReference type="PANTHER" id="PTHR11566">
    <property type="entry name" value="DYNAMIN"/>
    <property type="match status" value="1"/>
</dbReference>
<dbReference type="CDD" id="cd08771">
    <property type="entry name" value="DLP_1"/>
    <property type="match status" value="1"/>
</dbReference>
<dbReference type="PROSITE" id="PS51718">
    <property type="entry name" value="G_DYNAMIN_2"/>
    <property type="match status" value="1"/>
</dbReference>
<dbReference type="Pfam" id="PF00350">
    <property type="entry name" value="Dynamin_N"/>
    <property type="match status" value="1"/>
</dbReference>
<dbReference type="GO" id="GO:0016020">
    <property type="term" value="C:membrane"/>
    <property type="evidence" value="ECO:0007669"/>
    <property type="project" value="TreeGrafter"/>
</dbReference>
<comment type="caution">
    <text evidence="3">The sequence shown here is derived from an EMBL/GenBank/DDBJ whole genome shotgun (WGS) entry which is preliminary data.</text>
</comment>
<dbReference type="GO" id="GO:0008017">
    <property type="term" value="F:microtubule binding"/>
    <property type="evidence" value="ECO:0007669"/>
    <property type="project" value="TreeGrafter"/>
</dbReference>
<keyword evidence="4" id="KW-1185">Reference proteome</keyword>
<accession>A0AAD3S7A4</accession>
<sequence>MASSNTFPSTPSKTPSNTSSLSKRNHHQSQNSNPNPTQLTNPISSLPSSTSSRNEFNSRFKAYNSLQAAAVAFGEKVPIPEIVAIGGQSDGKSSLLEALLGFRFNVREVEMGTRRPLILQMVHDPTALEPKCRFQEEDSEEYGSPVVLASAIGDIIKFRTEALLKKTRTAVSSKPIVMRAEYAYCPNLIIIDTPGFVLKAKKGEPENTPEEIKSMVKSLASPPHRILLFLQQSSVEWCSSLWLDAIRDIDPTFRRTVIVVSKFDNRLKEFSDRWEVDRYLSASGYLGENVHPFFVALPKDRDTISNDEFRGKISQVDSEVLRHLRESIKGGFDEEKFGPFIGFSSLREYLESELQKRYKAAAPATLTLLEQRCSEVVVELAKMDFKIQATSDVAHLRRSAMLHADSISKCVGALIDGAADPAPEQWGKTTEEECLESGIGSWPGVTADIKPPNATLRLYGGAAFERVMHEFRCAAYSIACPPVSRDKVANILLAHASHGGGRGAGESAAEIARTAAKSWLAPLLDTACDRLAFVLRNLFDIALEKNRFRKSDYGKKTGDMEGYMGFHAALRNSYNQFIKDLAKQCKQLVRHHLDSVTSPYSLTCLESDPQSGFASGVTAFQASPHSFFPELSAGRHALQDETMRDQENIPPAKTAQQITPGKGPEESQITVPETPSPDQQCDLVYGGVIKKELGNCIDVEMRKKYPRKASSNKNSGHLWVHNGVSLCFGDGESGSRSGSAYSEISSLAARYFARIREALVERSVTSTLNSGFLIPCRDRLTVALGLDLFAVNDEKFMDMFVAPGAIDVLQNERKALQKRQKILQSCLNEFKTIAQTL</sequence>
<dbReference type="InterPro" id="IPR030381">
    <property type="entry name" value="G_DYNAMIN_dom"/>
</dbReference>
<dbReference type="SUPFAM" id="SSF52540">
    <property type="entry name" value="P-loop containing nucleoside triphosphate hydrolases"/>
    <property type="match status" value="1"/>
</dbReference>
<feature type="compositionally biased region" description="Polar residues" evidence="1">
    <location>
        <begin position="28"/>
        <end position="43"/>
    </location>
</feature>
<proteinExistence type="predicted"/>
<dbReference type="PANTHER" id="PTHR11566:SF169">
    <property type="entry name" value="DYNAMIN-LIKE PROTEIN C"/>
    <property type="match status" value="1"/>
</dbReference>
<dbReference type="InterPro" id="IPR022812">
    <property type="entry name" value="Dynamin"/>
</dbReference>
<dbReference type="Gene3D" id="3.40.50.300">
    <property type="entry name" value="P-loop containing nucleotide triphosphate hydrolases"/>
    <property type="match status" value="1"/>
</dbReference>
<dbReference type="InterPro" id="IPR027417">
    <property type="entry name" value="P-loop_NTPase"/>
</dbReference>
<feature type="region of interest" description="Disordered" evidence="1">
    <location>
        <begin position="1"/>
        <end position="54"/>
    </location>
</feature>
<dbReference type="SMART" id="SM00053">
    <property type="entry name" value="DYNc"/>
    <property type="match status" value="1"/>
</dbReference>
<dbReference type="InterPro" id="IPR045063">
    <property type="entry name" value="Dynamin_N"/>
</dbReference>
<evidence type="ECO:0000313" key="4">
    <source>
        <dbReference type="Proteomes" id="UP001279734"/>
    </source>
</evidence>
<organism evidence="3 4">
    <name type="scientific">Nepenthes gracilis</name>
    <name type="common">Slender pitcher plant</name>
    <dbReference type="NCBI Taxonomy" id="150966"/>
    <lineage>
        <taxon>Eukaryota</taxon>
        <taxon>Viridiplantae</taxon>
        <taxon>Streptophyta</taxon>
        <taxon>Embryophyta</taxon>
        <taxon>Tracheophyta</taxon>
        <taxon>Spermatophyta</taxon>
        <taxon>Magnoliopsida</taxon>
        <taxon>eudicotyledons</taxon>
        <taxon>Gunneridae</taxon>
        <taxon>Pentapetalae</taxon>
        <taxon>Caryophyllales</taxon>
        <taxon>Nepenthaceae</taxon>
        <taxon>Nepenthes</taxon>
    </lineage>
</organism>
<dbReference type="FunFam" id="3.40.50.300:FF:001030">
    <property type="entry name" value="Dynamin-related protein 5A"/>
    <property type="match status" value="1"/>
</dbReference>
<evidence type="ECO:0000256" key="1">
    <source>
        <dbReference type="SAM" id="MobiDB-lite"/>
    </source>
</evidence>
<dbReference type="GO" id="GO:0003924">
    <property type="term" value="F:GTPase activity"/>
    <property type="evidence" value="ECO:0007669"/>
    <property type="project" value="InterPro"/>
</dbReference>
<dbReference type="InterPro" id="IPR001401">
    <property type="entry name" value="Dynamin_GTPase"/>
</dbReference>
<dbReference type="GO" id="GO:0005525">
    <property type="term" value="F:GTP binding"/>
    <property type="evidence" value="ECO:0007669"/>
    <property type="project" value="InterPro"/>
</dbReference>
<feature type="compositionally biased region" description="Polar residues" evidence="1">
    <location>
        <begin position="667"/>
        <end position="676"/>
    </location>
</feature>
<name>A0AAD3S7A4_NEPGR</name>
<dbReference type="GO" id="GO:0005874">
    <property type="term" value="C:microtubule"/>
    <property type="evidence" value="ECO:0007669"/>
    <property type="project" value="TreeGrafter"/>
</dbReference>
<protein>
    <recommendedName>
        <fullName evidence="2">Dynamin-type G domain-containing protein</fullName>
    </recommendedName>
</protein>
<evidence type="ECO:0000259" key="2">
    <source>
        <dbReference type="PROSITE" id="PS51718"/>
    </source>
</evidence>
<feature type="compositionally biased region" description="Low complexity" evidence="1">
    <location>
        <begin position="1"/>
        <end position="22"/>
    </location>
</feature>
<dbReference type="Proteomes" id="UP001279734">
    <property type="component" value="Unassembled WGS sequence"/>
</dbReference>
<dbReference type="GO" id="GO:0005737">
    <property type="term" value="C:cytoplasm"/>
    <property type="evidence" value="ECO:0007669"/>
    <property type="project" value="TreeGrafter"/>
</dbReference>